<dbReference type="GO" id="GO:0005829">
    <property type="term" value="C:cytosol"/>
    <property type="evidence" value="ECO:0007669"/>
    <property type="project" value="TreeGrafter"/>
</dbReference>
<evidence type="ECO:0000256" key="5">
    <source>
        <dbReference type="ARBA" id="ARBA00023015"/>
    </source>
</evidence>
<accession>Q1K367</accession>
<dbReference type="InterPro" id="IPR011006">
    <property type="entry name" value="CheY-like_superfamily"/>
</dbReference>
<dbReference type="GO" id="GO:0032993">
    <property type="term" value="C:protein-DNA complex"/>
    <property type="evidence" value="ECO:0007669"/>
    <property type="project" value="TreeGrafter"/>
</dbReference>
<gene>
    <name evidence="12" type="ORF">Dace_2973</name>
</gene>
<dbReference type="SUPFAM" id="SSF46894">
    <property type="entry name" value="C-terminal effector domain of the bipartite response regulators"/>
    <property type="match status" value="1"/>
</dbReference>
<dbReference type="OrthoDB" id="9793321at2"/>
<dbReference type="Gene3D" id="1.10.10.10">
    <property type="entry name" value="Winged helix-like DNA-binding domain superfamily/Winged helix DNA-binding domain"/>
    <property type="match status" value="1"/>
</dbReference>
<dbReference type="RefSeq" id="WP_005998033.1">
    <property type="nucleotide sequence ID" value="NZ_AAEW02000002.1"/>
</dbReference>
<keyword evidence="6 9" id="KW-0238">DNA-binding</keyword>
<dbReference type="Gene3D" id="6.10.250.690">
    <property type="match status" value="1"/>
</dbReference>
<dbReference type="SMART" id="SM00448">
    <property type="entry name" value="REC"/>
    <property type="match status" value="1"/>
</dbReference>
<comment type="subcellular location">
    <subcellularLocation>
        <location evidence="1">Cytoplasm</location>
    </subcellularLocation>
</comment>
<dbReference type="InterPro" id="IPR036388">
    <property type="entry name" value="WH-like_DNA-bd_sf"/>
</dbReference>
<feature type="modified residue" description="4-aspartylphosphate" evidence="8">
    <location>
        <position position="59"/>
    </location>
</feature>
<evidence type="ECO:0000256" key="2">
    <source>
        <dbReference type="ARBA" id="ARBA00022490"/>
    </source>
</evidence>
<keyword evidence="4" id="KW-0902">Two-component regulatory system</keyword>
<evidence type="ECO:0000313" key="12">
    <source>
        <dbReference type="EMBL" id="EAT17107.1"/>
    </source>
</evidence>
<dbReference type="PROSITE" id="PS51755">
    <property type="entry name" value="OMPR_PHOB"/>
    <property type="match status" value="1"/>
</dbReference>
<dbReference type="Gene3D" id="3.40.50.2300">
    <property type="match status" value="1"/>
</dbReference>
<evidence type="ECO:0000256" key="4">
    <source>
        <dbReference type="ARBA" id="ARBA00023012"/>
    </source>
</evidence>
<dbReference type="PANTHER" id="PTHR48111:SF47">
    <property type="entry name" value="TRANSCRIPTIONAL REGULATORY PROTEIN RSTA"/>
    <property type="match status" value="1"/>
</dbReference>
<dbReference type="Proteomes" id="UP000005695">
    <property type="component" value="Unassembled WGS sequence"/>
</dbReference>
<evidence type="ECO:0000259" key="11">
    <source>
        <dbReference type="PROSITE" id="PS51755"/>
    </source>
</evidence>
<dbReference type="InterPro" id="IPR016032">
    <property type="entry name" value="Sig_transdc_resp-reg_C-effctor"/>
</dbReference>
<dbReference type="InterPro" id="IPR001789">
    <property type="entry name" value="Sig_transdc_resp-reg_receiver"/>
</dbReference>
<keyword evidence="3 8" id="KW-0597">Phosphoprotein</keyword>
<evidence type="ECO:0000256" key="8">
    <source>
        <dbReference type="PROSITE-ProRule" id="PRU00169"/>
    </source>
</evidence>
<dbReference type="Pfam" id="PF00072">
    <property type="entry name" value="Response_reg"/>
    <property type="match status" value="1"/>
</dbReference>
<proteinExistence type="predicted"/>
<keyword evidence="13" id="KW-1185">Reference proteome</keyword>
<protein>
    <submittedName>
        <fullName evidence="12">Two component transcriptional regulator, winged helix family</fullName>
    </submittedName>
</protein>
<dbReference type="CDD" id="cd00383">
    <property type="entry name" value="trans_reg_C"/>
    <property type="match status" value="1"/>
</dbReference>
<name>Q1K367_DESA6</name>
<comment type="caution">
    <text evidence="12">The sequence shown here is derived from an EMBL/GenBank/DDBJ whole genome shotgun (WGS) entry which is preliminary data.</text>
</comment>
<dbReference type="InterPro" id="IPR039420">
    <property type="entry name" value="WalR-like"/>
</dbReference>
<keyword evidence="5" id="KW-0805">Transcription regulation</keyword>
<dbReference type="EMBL" id="AAEW02000002">
    <property type="protein sequence ID" value="EAT17107.1"/>
    <property type="molecule type" value="Genomic_DNA"/>
</dbReference>
<dbReference type="AlphaFoldDB" id="Q1K367"/>
<dbReference type="PROSITE" id="PS50110">
    <property type="entry name" value="RESPONSE_REGULATORY"/>
    <property type="match status" value="1"/>
</dbReference>
<evidence type="ECO:0000259" key="10">
    <source>
        <dbReference type="PROSITE" id="PS50110"/>
    </source>
</evidence>
<dbReference type="SMART" id="SM00862">
    <property type="entry name" value="Trans_reg_C"/>
    <property type="match status" value="1"/>
</dbReference>
<dbReference type="GO" id="GO:0006355">
    <property type="term" value="P:regulation of DNA-templated transcription"/>
    <property type="evidence" value="ECO:0007669"/>
    <property type="project" value="InterPro"/>
</dbReference>
<dbReference type="PANTHER" id="PTHR48111">
    <property type="entry name" value="REGULATOR OF RPOS"/>
    <property type="match status" value="1"/>
</dbReference>
<evidence type="ECO:0000256" key="9">
    <source>
        <dbReference type="PROSITE-ProRule" id="PRU01091"/>
    </source>
</evidence>
<evidence type="ECO:0000256" key="6">
    <source>
        <dbReference type="ARBA" id="ARBA00023125"/>
    </source>
</evidence>
<organism evidence="12 13">
    <name type="scientific">Desulfuromonas acetoxidans (strain DSM 684 / 11070)</name>
    <dbReference type="NCBI Taxonomy" id="281689"/>
    <lineage>
        <taxon>Bacteria</taxon>
        <taxon>Pseudomonadati</taxon>
        <taxon>Thermodesulfobacteriota</taxon>
        <taxon>Desulfuromonadia</taxon>
        <taxon>Desulfuromonadales</taxon>
        <taxon>Desulfuromonadaceae</taxon>
        <taxon>Desulfuromonas</taxon>
    </lineage>
</organism>
<keyword evidence="2" id="KW-0963">Cytoplasm</keyword>
<feature type="domain" description="OmpR/PhoB-type" evidence="11">
    <location>
        <begin position="134"/>
        <end position="233"/>
    </location>
</feature>
<evidence type="ECO:0000256" key="1">
    <source>
        <dbReference type="ARBA" id="ARBA00004496"/>
    </source>
</evidence>
<evidence type="ECO:0000313" key="13">
    <source>
        <dbReference type="Proteomes" id="UP000005695"/>
    </source>
</evidence>
<reference evidence="12" key="2">
    <citation type="submission" date="2006-05" db="EMBL/GenBank/DDBJ databases">
        <title>Sequencing of the draft genome and assembly of Desulfuromonas acetoxidans DSM 684.</title>
        <authorList>
            <consortium name="US DOE Joint Genome Institute (JGI-PGF)"/>
            <person name="Copeland A."/>
            <person name="Lucas S."/>
            <person name="Lapidus A."/>
            <person name="Barry K."/>
            <person name="Detter J.C."/>
            <person name="Glavina del Rio T."/>
            <person name="Hammon N."/>
            <person name="Israni S."/>
            <person name="Dalin E."/>
            <person name="Tice H."/>
            <person name="Bruce D."/>
            <person name="Pitluck S."/>
            <person name="Richardson P."/>
        </authorList>
    </citation>
    <scope>NUCLEOTIDE SEQUENCE [LARGE SCALE GENOMIC DNA]</scope>
    <source>
        <strain evidence="12">DSM 684</strain>
    </source>
</reference>
<feature type="DNA-binding region" description="OmpR/PhoB-type" evidence="9">
    <location>
        <begin position="134"/>
        <end position="233"/>
    </location>
</feature>
<dbReference type="Pfam" id="PF00486">
    <property type="entry name" value="Trans_reg_C"/>
    <property type="match status" value="1"/>
</dbReference>
<reference evidence="12" key="1">
    <citation type="submission" date="2006-05" db="EMBL/GenBank/DDBJ databases">
        <title>Annotation of the draft genome assembly of Desulfuromonas acetoxidans DSM 684.</title>
        <authorList>
            <consortium name="US DOE Joint Genome Institute (JGI-ORNL)"/>
            <person name="Larimer F."/>
            <person name="Land M."/>
            <person name="Hauser L."/>
        </authorList>
    </citation>
    <scope>NUCLEOTIDE SEQUENCE [LARGE SCALE GENOMIC DNA]</scope>
    <source>
        <strain evidence="12">DSM 684</strain>
    </source>
</reference>
<evidence type="ECO:0000256" key="3">
    <source>
        <dbReference type="ARBA" id="ARBA00022553"/>
    </source>
</evidence>
<dbReference type="InterPro" id="IPR001867">
    <property type="entry name" value="OmpR/PhoB-type_DNA-bd"/>
</dbReference>
<dbReference type="SUPFAM" id="SSF52172">
    <property type="entry name" value="CheY-like"/>
    <property type="match status" value="1"/>
</dbReference>
<dbReference type="FunFam" id="1.10.10.10:FF:000099">
    <property type="entry name" value="Two-component system response regulator TorR"/>
    <property type="match status" value="1"/>
</dbReference>
<dbReference type="GO" id="GO:0000976">
    <property type="term" value="F:transcription cis-regulatory region binding"/>
    <property type="evidence" value="ECO:0007669"/>
    <property type="project" value="TreeGrafter"/>
</dbReference>
<feature type="domain" description="Response regulatory" evidence="10">
    <location>
        <begin position="10"/>
        <end position="123"/>
    </location>
</feature>
<keyword evidence="7" id="KW-0804">Transcription</keyword>
<dbReference type="GO" id="GO:0000156">
    <property type="term" value="F:phosphorelay response regulator activity"/>
    <property type="evidence" value="ECO:0007669"/>
    <property type="project" value="TreeGrafter"/>
</dbReference>
<evidence type="ECO:0000256" key="7">
    <source>
        <dbReference type="ARBA" id="ARBA00023163"/>
    </source>
</evidence>
<sequence length="233" mass="25719">MAFSMESERVVLVLTDDAQNCDGTVTCLSEDGFSPAVYHNAEEILGVCEELVPELVVIDVAESSLDVASSCRFLREQYTGPLVVLAEHADEMFQVLGLEMGADDFVVKPISATLLRARIRAVLRRRQLAETGEDATITLGSLEVDSGRREVSCGGKSVDLTSKEFDLLWYLARHARTVLSRDQIYEALFGLEYNGVDRSVDIYISRLRNKLGEDPSRPQLLKTVRGVGYLLGG</sequence>